<dbReference type="GO" id="GO:0005524">
    <property type="term" value="F:ATP binding"/>
    <property type="evidence" value="ECO:0007669"/>
    <property type="project" value="UniProtKB-KW"/>
</dbReference>
<feature type="transmembrane region" description="Helical" evidence="8">
    <location>
        <begin position="147"/>
        <end position="163"/>
    </location>
</feature>
<feature type="transmembrane region" description="Helical" evidence="8">
    <location>
        <begin position="247"/>
        <end position="270"/>
    </location>
</feature>
<dbReference type="Gene3D" id="3.40.50.300">
    <property type="entry name" value="P-loop containing nucleotide triphosphate hydrolases"/>
    <property type="match status" value="1"/>
</dbReference>
<evidence type="ECO:0000256" key="5">
    <source>
        <dbReference type="ARBA" id="ARBA00022989"/>
    </source>
</evidence>
<dbReference type="GO" id="GO:0140359">
    <property type="term" value="F:ABC-type transporter activity"/>
    <property type="evidence" value="ECO:0007669"/>
    <property type="project" value="InterPro"/>
</dbReference>
<organism evidence="11 12">
    <name type="scientific">Rhizobium grahamii</name>
    <dbReference type="NCBI Taxonomy" id="1120045"/>
    <lineage>
        <taxon>Bacteria</taxon>
        <taxon>Pseudomonadati</taxon>
        <taxon>Pseudomonadota</taxon>
        <taxon>Alphaproteobacteria</taxon>
        <taxon>Hyphomicrobiales</taxon>
        <taxon>Rhizobiaceae</taxon>
        <taxon>Rhizobium/Agrobacterium group</taxon>
        <taxon>Rhizobium</taxon>
    </lineage>
</organism>
<dbReference type="NCBIfam" id="TIGR02857">
    <property type="entry name" value="CydD"/>
    <property type="match status" value="1"/>
</dbReference>
<dbReference type="RefSeq" id="WP_114713289.1">
    <property type="nucleotide sequence ID" value="NZ_KZ857259.1"/>
</dbReference>
<dbReference type="GO" id="GO:0042883">
    <property type="term" value="P:cysteine transport"/>
    <property type="evidence" value="ECO:0007669"/>
    <property type="project" value="InterPro"/>
</dbReference>
<feature type="domain" description="ABC transmembrane type-1" evidence="10">
    <location>
        <begin position="30"/>
        <end position="318"/>
    </location>
</feature>
<comment type="subcellular location">
    <subcellularLocation>
        <location evidence="1">Cell membrane</location>
        <topology evidence="1">Multi-pass membrane protein</topology>
    </subcellularLocation>
</comment>
<dbReference type="InterPro" id="IPR003439">
    <property type="entry name" value="ABC_transporter-like_ATP-bd"/>
</dbReference>
<comment type="caution">
    <text evidence="11">The sequence shown here is derived from an EMBL/GenBank/DDBJ whole genome shotgun (WGS) entry which is preliminary data.</text>
</comment>
<name>A0A370KPL9_9HYPH</name>
<evidence type="ECO:0000256" key="1">
    <source>
        <dbReference type="ARBA" id="ARBA00004651"/>
    </source>
</evidence>
<protein>
    <submittedName>
        <fullName evidence="11">Thiol reductant ABC exporter subunit CydD</fullName>
    </submittedName>
</protein>
<dbReference type="Gene3D" id="1.20.1560.10">
    <property type="entry name" value="ABC transporter type 1, transmembrane domain"/>
    <property type="match status" value="1"/>
</dbReference>
<evidence type="ECO:0000256" key="7">
    <source>
        <dbReference type="SAM" id="MobiDB-lite"/>
    </source>
</evidence>
<evidence type="ECO:0000313" key="12">
    <source>
        <dbReference type="Proteomes" id="UP000254939"/>
    </source>
</evidence>
<keyword evidence="3" id="KW-0547">Nucleotide-binding</keyword>
<evidence type="ECO:0000259" key="9">
    <source>
        <dbReference type="PROSITE" id="PS50893"/>
    </source>
</evidence>
<feature type="domain" description="ABC transporter" evidence="9">
    <location>
        <begin position="352"/>
        <end position="564"/>
    </location>
</feature>
<dbReference type="InterPro" id="IPR003593">
    <property type="entry name" value="AAA+_ATPase"/>
</dbReference>
<dbReference type="GO" id="GO:0034040">
    <property type="term" value="F:ATPase-coupled lipid transmembrane transporter activity"/>
    <property type="evidence" value="ECO:0007669"/>
    <property type="project" value="TreeGrafter"/>
</dbReference>
<dbReference type="PANTHER" id="PTHR24221">
    <property type="entry name" value="ATP-BINDING CASSETTE SUB-FAMILY B"/>
    <property type="match status" value="1"/>
</dbReference>
<evidence type="ECO:0000256" key="3">
    <source>
        <dbReference type="ARBA" id="ARBA00022741"/>
    </source>
</evidence>
<dbReference type="InterPro" id="IPR027417">
    <property type="entry name" value="P-loop_NTPase"/>
</dbReference>
<keyword evidence="5 8" id="KW-1133">Transmembrane helix</keyword>
<reference evidence="11 12" key="1">
    <citation type="submission" date="2017-03" db="EMBL/GenBank/DDBJ databases">
        <title>Genome analysis of Rhizobial strains effectives or ineffectives for nitrogen fixation isolated from bean seeds.</title>
        <authorList>
            <person name="Peralta H."/>
            <person name="Aguilar-Vera A."/>
            <person name="Mora Y."/>
            <person name="Vargas-Lagunas C."/>
            <person name="Girard L."/>
            <person name="Mora J."/>
        </authorList>
    </citation>
    <scope>NUCLEOTIDE SEQUENCE [LARGE SCALE GENOMIC DNA]</scope>
    <source>
        <strain evidence="11 12">CCGM3</strain>
    </source>
</reference>
<gene>
    <name evidence="11" type="ORF">B5K06_13395</name>
</gene>
<keyword evidence="6 8" id="KW-0472">Membrane</keyword>
<dbReference type="InterPro" id="IPR039421">
    <property type="entry name" value="Type_1_exporter"/>
</dbReference>
<evidence type="ECO:0000256" key="6">
    <source>
        <dbReference type="ARBA" id="ARBA00023136"/>
    </source>
</evidence>
<dbReference type="GO" id="GO:0005886">
    <property type="term" value="C:plasma membrane"/>
    <property type="evidence" value="ECO:0007669"/>
    <property type="project" value="UniProtKB-SubCell"/>
</dbReference>
<dbReference type="SUPFAM" id="SSF52540">
    <property type="entry name" value="P-loop containing nucleoside triphosphate hydrolases"/>
    <property type="match status" value="1"/>
</dbReference>
<evidence type="ECO:0000256" key="4">
    <source>
        <dbReference type="ARBA" id="ARBA00022840"/>
    </source>
</evidence>
<dbReference type="SUPFAM" id="SSF90123">
    <property type="entry name" value="ABC transporter transmembrane region"/>
    <property type="match status" value="1"/>
</dbReference>
<keyword evidence="2 8" id="KW-0812">Transmembrane</keyword>
<sequence>MGSAYLDANGKQAFGKPTKPVPRHGGLRKAAAVQTLASLIWIPQAAILATAVGRIADGGSFNDVLWLAVWITLLGIVKSCLEAAGGRMAFRAARAELTARRELAIAALARRSPIDSTRPSSGEAASIIGEQAEMIVPYLSRFQPSRFKASAVPLVILACVFPISWIAALILLFAMPLIPVFMALIGWRAQAASEKQLAATGGLNGFLLDRLRGMTTIRSLGAVDATATRLRADADELKTRTMAVLKIAFLSSAVLELFAALGVALVAVYIGFSLLGEIRFGAWAGGLDLTSGLFVLLLAPAFFEPMRELSAVWHDRAAGEAAIEAIDALSSDGLQLPVEGDTVASESATGAIRLENVGFRYSKESNAAIDGFNLSIRPGEHIALLGASGSGKSTLLALIAGHAACDTGSVTIDGQPANPALHGKIAWVGQKPHIFAGTIAGNISLGRPDVSPQAVAEALDLAKLGRFASLHARRPLGDGGLGVSGGEALRLAIARAACNPDAEIVLADEPTAHLDAETASEITESLLALAKGRTLVVATHDPQLAARMEQTILLDRETVREAAE</sequence>
<evidence type="ECO:0000313" key="11">
    <source>
        <dbReference type="EMBL" id="RDJ11283.1"/>
    </source>
</evidence>
<dbReference type="PROSITE" id="PS50929">
    <property type="entry name" value="ABC_TM1F"/>
    <property type="match status" value="1"/>
</dbReference>
<dbReference type="Pfam" id="PF00664">
    <property type="entry name" value="ABC_membrane"/>
    <property type="match status" value="1"/>
</dbReference>
<dbReference type="PANTHER" id="PTHR24221:SF261">
    <property type="entry name" value="GLUTATHIONE_L-CYSTEINE TRANSPORT SYSTEM ATP-BINDING_PERMEASE PROTEIN CYDD"/>
    <property type="match status" value="1"/>
</dbReference>
<dbReference type="Proteomes" id="UP000254939">
    <property type="component" value="Unassembled WGS sequence"/>
</dbReference>
<dbReference type="AlphaFoldDB" id="A0A370KPL9"/>
<dbReference type="SMART" id="SM00382">
    <property type="entry name" value="AAA"/>
    <property type="match status" value="1"/>
</dbReference>
<dbReference type="CDD" id="cd03228">
    <property type="entry name" value="ABCC_MRP_Like"/>
    <property type="match status" value="1"/>
</dbReference>
<proteinExistence type="predicted"/>
<dbReference type="CDD" id="cd18584">
    <property type="entry name" value="ABC_6TM_AarD_CydD"/>
    <property type="match status" value="1"/>
</dbReference>
<evidence type="ECO:0000259" key="10">
    <source>
        <dbReference type="PROSITE" id="PS50929"/>
    </source>
</evidence>
<dbReference type="InterPro" id="IPR036640">
    <property type="entry name" value="ABC1_TM_sf"/>
</dbReference>
<evidence type="ECO:0000256" key="8">
    <source>
        <dbReference type="SAM" id="Phobius"/>
    </source>
</evidence>
<dbReference type="InterPro" id="IPR011527">
    <property type="entry name" value="ABC1_TM_dom"/>
</dbReference>
<accession>A0A370KPL9</accession>
<feature type="transmembrane region" description="Helical" evidence="8">
    <location>
        <begin position="64"/>
        <end position="81"/>
    </location>
</feature>
<feature type="region of interest" description="Disordered" evidence="7">
    <location>
        <begin position="1"/>
        <end position="24"/>
    </location>
</feature>
<dbReference type="EMBL" id="NAAC01000015">
    <property type="protein sequence ID" value="RDJ11283.1"/>
    <property type="molecule type" value="Genomic_DNA"/>
</dbReference>
<dbReference type="PROSITE" id="PS50893">
    <property type="entry name" value="ABC_TRANSPORTER_2"/>
    <property type="match status" value="1"/>
</dbReference>
<keyword evidence="4" id="KW-0067">ATP-binding</keyword>
<dbReference type="OrthoDB" id="9806127at2"/>
<evidence type="ECO:0000256" key="2">
    <source>
        <dbReference type="ARBA" id="ARBA00022692"/>
    </source>
</evidence>
<dbReference type="GO" id="GO:0016887">
    <property type="term" value="F:ATP hydrolysis activity"/>
    <property type="evidence" value="ECO:0007669"/>
    <property type="project" value="InterPro"/>
</dbReference>
<dbReference type="Pfam" id="PF00005">
    <property type="entry name" value="ABC_tran"/>
    <property type="match status" value="1"/>
</dbReference>
<feature type="transmembrane region" description="Helical" evidence="8">
    <location>
        <begin position="282"/>
        <end position="303"/>
    </location>
</feature>
<dbReference type="InterPro" id="IPR014216">
    <property type="entry name" value="ABC_transptr_CydD"/>
</dbReference>